<accession>A0A0E9V5L4</accession>
<dbReference type="EMBL" id="GBXM01035847">
    <property type="protein sequence ID" value="JAH72730.1"/>
    <property type="molecule type" value="Transcribed_RNA"/>
</dbReference>
<proteinExistence type="predicted"/>
<sequence>MTESVGKLRLRYWATGLFLFDFYSLFIFILFCFIGGSLLHKCCIGYCNLLASVLSVDK</sequence>
<dbReference type="AlphaFoldDB" id="A0A0E9V5L4"/>
<evidence type="ECO:0000313" key="2">
    <source>
        <dbReference type="EMBL" id="JAH72730.1"/>
    </source>
</evidence>
<evidence type="ECO:0000256" key="1">
    <source>
        <dbReference type="SAM" id="Phobius"/>
    </source>
</evidence>
<reference evidence="2" key="1">
    <citation type="submission" date="2014-11" db="EMBL/GenBank/DDBJ databases">
        <authorList>
            <person name="Amaro Gonzalez C."/>
        </authorList>
    </citation>
    <scope>NUCLEOTIDE SEQUENCE</scope>
</reference>
<keyword evidence="1" id="KW-0472">Membrane</keyword>
<keyword evidence="1" id="KW-1133">Transmembrane helix</keyword>
<name>A0A0E9V5L4_ANGAN</name>
<protein>
    <submittedName>
        <fullName evidence="2">Uncharacterized protein</fullName>
    </submittedName>
</protein>
<reference evidence="2" key="2">
    <citation type="journal article" date="2015" name="Fish Shellfish Immunol.">
        <title>Early steps in the European eel (Anguilla anguilla)-Vibrio vulnificus interaction in the gills: Role of the RtxA13 toxin.</title>
        <authorList>
            <person name="Callol A."/>
            <person name="Pajuelo D."/>
            <person name="Ebbesson L."/>
            <person name="Teles M."/>
            <person name="MacKenzie S."/>
            <person name="Amaro C."/>
        </authorList>
    </citation>
    <scope>NUCLEOTIDE SEQUENCE</scope>
</reference>
<organism evidence="2">
    <name type="scientific">Anguilla anguilla</name>
    <name type="common">European freshwater eel</name>
    <name type="synonym">Muraena anguilla</name>
    <dbReference type="NCBI Taxonomy" id="7936"/>
    <lineage>
        <taxon>Eukaryota</taxon>
        <taxon>Metazoa</taxon>
        <taxon>Chordata</taxon>
        <taxon>Craniata</taxon>
        <taxon>Vertebrata</taxon>
        <taxon>Euteleostomi</taxon>
        <taxon>Actinopterygii</taxon>
        <taxon>Neopterygii</taxon>
        <taxon>Teleostei</taxon>
        <taxon>Anguilliformes</taxon>
        <taxon>Anguillidae</taxon>
        <taxon>Anguilla</taxon>
    </lineage>
</organism>
<feature type="transmembrane region" description="Helical" evidence="1">
    <location>
        <begin position="12"/>
        <end position="39"/>
    </location>
</feature>
<keyword evidence="1" id="KW-0812">Transmembrane</keyword>